<evidence type="ECO:0008006" key="7">
    <source>
        <dbReference type="Google" id="ProtNLM"/>
    </source>
</evidence>
<dbReference type="InterPro" id="IPR050320">
    <property type="entry name" value="N5-glutamine_MTase"/>
</dbReference>
<evidence type="ECO:0000259" key="5">
    <source>
        <dbReference type="Pfam" id="PF17827"/>
    </source>
</evidence>
<evidence type="ECO:0000313" key="6">
    <source>
        <dbReference type="EMBL" id="SVC19759.1"/>
    </source>
</evidence>
<dbReference type="PANTHER" id="PTHR18895">
    <property type="entry name" value="HEMK METHYLTRANSFERASE"/>
    <property type="match status" value="1"/>
</dbReference>
<proteinExistence type="predicted"/>
<sequence>MLREATQFLSSKGLESSRLEAESMLAAALEVRRIDLYLQFEKVLTGSEVEGFRSLVRQRLTGRPLQYITGDTGFRLLDLQVDERVLVPRPETEILVEEALVFLGDSPAGEILDVGCGSGAIAVSVARECEAARVLATDVSRDAIAVARDNAQRHDVADRIRFLCADLLTPLAGAARFAAILS</sequence>
<dbReference type="PANTHER" id="PTHR18895:SF74">
    <property type="entry name" value="MTRF1L RELEASE FACTOR GLUTAMINE METHYLTRANSFERASE"/>
    <property type="match status" value="1"/>
</dbReference>
<feature type="domain" description="Release factor glutamine methyltransferase N-terminal" evidence="5">
    <location>
        <begin position="2"/>
        <end position="70"/>
    </location>
</feature>
<protein>
    <recommendedName>
        <fullName evidence="7">Peptide chain release factor N(5)-glutamine methyltransferase</fullName>
    </recommendedName>
</protein>
<feature type="domain" description="Methyltransferase" evidence="4">
    <location>
        <begin position="111"/>
        <end position="182"/>
    </location>
</feature>
<dbReference type="InterPro" id="IPR029063">
    <property type="entry name" value="SAM-dependent_MTases_sf"/>
</dbReference>
<keyword evidence="2" id="KW-0808">Transferase</keyword>
<dbReference type="AlphaFoldDB" id="A0A382K6G1"/>
<evidence type="ECO:0000259" key="4">
    <source>
        <dbReference type="Pfam" id="PF13649"/>
    </source>
</evidence>
<name>A0A382K6G1_9ZZZZ</name>
<dbReference type="GO" id="GO:0008276">
    <property type="term" value="F:protein methyltransferase activity"/>
    <property type="evidence" value="ECO:0007669"/>
    <property type="project" value="InterPro"/>
</dbReference>
<dbReference type="Gene3D" id="1.10.8.10">
    <property type="entry name" value="DNA helicase RuvA subunit, C-terminal domain"/>
    <property type="match status" value="1"/>
</dbReference>
<keyword evidence="1" id="KW-0489">Methyltransferase</keyword>
<dbReference type="InterPro" id="IPR040758">
    <property type="entry name" value="PrmC_N"/>
</dbReference>
<dbReference type="NCBIfam" id="TIGR00536">
    <property type="entry name" value="hemK_fam"/>
    <property type="match status" value="1"/>
</dbReference>
<evidence type="ECO:0000256" key="2">
    <source>
        <dbReference type="ARBA" id="ARBA00022679"/>
    </source>
</evidence>
<dbReference type="GO" id="GO:0032259">
    <property type="term" value="P:methylation"/>
    <property type="evidence" value="ECO:0007669"/>
    <property type="project" value="UniProtKB-KW"/>
</dbReference>
<dbReference type="Pfam" id="PF17827">
    <property type="entry name" value="PrmC_N"/>
    <property type="match status" value="1"/>
</dbReference>
<organism evidence="6">
    <name type="scientific">marine metagenome</name>
    <dbReference type="NCBI Taxonomy" id="408172"/>
    <lineage>
        <taxon>unclassified sequences</taxon>
        <taxon>metagenomes</taxon>
        <taxon>ecological metagenomes</taxon>
    </lineage>
</organism>
<dbReference type="SUPFAM" id="SSF53335">
    <property type="entry name" value="S-adenosyl-L-methionine-dependent methyltransferases"/>
    <property type="match status" value="1"/>
</dbReference>
<dbReference type="EMBL" id="UINC01078564">
    <property type="protein sequence ID" value="SVC19759.1"/>
    <property type="molecule type" value="Genomic_DNA"/>
</dbReference>
<evidence type="ECO:0000256" key="3">
    <source>
        <dbReference type="ARBA" id="ARBA00022691"/>
    </source>
</evidence>
<dbReference type="InterPro" id="IPR004556">
    <property type="entry name" value="HemK-like"/>
</dbReference>
<dbReference type="Gene3D" id="3.40.50.150">
    <property type="entry name" value="Vaccinia Virus protein VP39"/>
    <property type="match status" value="1"/>
</dbReference>
<accession>A0A382K6G1</accession>
<dbReference type="InterPro" id="IPR041698">
    <property type="entry name" value="Methyltransf_25"/>
</dbReference>
<dbReference type="CDD" id="cd02440">
    <property type="entry name" value="AdoMet_MTases"/>
    <property type="match status" value="1"/>
</dbReference>
<dbReference type="Pfam" id="PF13649">
    <property type="entry name" value="Methyltransf_25"/>
    <property type="match status" value="1"/>
</dbReference>
<keyword evidence="3" id="KW-0949">S-adenosyl-L-methionine</keyword>
<gene>
    <name evidence="6" type="ORF">METZ01_LOCUS272613</name>
</gene>
<feature type="non-terminal residue" evidence="6">
    <location>
        <position position="182"/>
    </location>
</feature>
<reference evidence="6" key="1">
    <citation type="submission" date="2018-05" db="EMBL/GenBank/DDBJ databases">
        <authorList>
            <person name="Lanie J.A."/>
            <person name="Ng W.-L."/>
            <person name="Kazmierczak K.M."/>
            <person name="Andrzejewski T.M."/>
            <person name="Davidsen T.M."/>
            <person name="Wayne K.J."/>
            <person name="Tettelin H."/>
            <person name="Glass J.I."/>
            <person name="Rusch D."/>
            <person name="Podicherti R."/>
            <person name="Tsui H.-C.T."/>
            <person name="Winkler M.E."/>
        </authorList>
    </citation>
    <scope>NUCLEOTIDE SEQUENCE</scope>
</reference>
<evidence type="ECO:0000256" key="1">
    <source>
        <dbReference type="ARBA" id="ARBA00022603"/>
    </source>
</evidence>